<proteinExistence type="predicted"/>
<evidence type="ECO:0000256" key="1">
    <source>
        <dbReference type="SAM" id="MobiDB-lite"/>
    </source>
</evidence>
<feature type="region of interest" description="Disordered" evidence="1">
    <location>
        <begin position="272"/>
        <end position="311"/>
    </location>
</feature>
<feature type="compositionally biased region" description="Polar residues" evidence="1">
    <location>
        <begin position="488"/>
        <end position="509"/>
    </location>
</feature>
<feature type="compositionally biased region" description="Polar residues" evidence="1">
    <location>
        <begin position="296"/>
        <end position="311"/>
    </location>
</feature>
<feature type="compositionally biased region" description="Polar residues" evidence="1">
    <location>
        <begin position="350"/>
        <end position="374"/>
    </location>
</feature>
<feature type="region of interest" description="Disordered" evidence="1">
    <location>
        <begin position="345"/>
        <end position="380"/>
    </location>
</feature>
<evidence type="ECO:0000313" key="3">
    <source>
        <dbReference type="EMBL" id="KAK9701216.1"/>
    </source>
</evidence>
<protein>
    <submittedName>
        <fullName evidence="3">Uncharacterized protein</fullName>
    </submittedName>
</protein>
<dbReference type="Proteomes" id="UP001458880">
    <property type="component" value="Unassembled WGS sequence"/>
</dbReference>
<reference evidence="3 4" key="1">
    <citation type="journal article" date="2024" name="BMC Genomics">
        <title>De novo assembly and annotation of Popillia japonica's genome with initial clues to its potential as an invasive pest.</title>
        <authorList>
            <person name="Cucini C."/>
            <person name="Boschi S."/>
            <person name="Funari R."/>
            <person name="Cardaioli E."/>
            <person name="Iannotti N."/>
            <person name="Marturano G."/>
            <person name="Paoli F."/>
            <person name="Bruttini M."/>
            <person name="Carapelli A."/>
            <person name="Frati F."/>
            <person name="Nardi F."/>
        </authorList>
    </citation>
    <scope>NUCLEOTIDE SEQUENCE [LARGE SCALE GENOMIC DNA]</scope>
    <source>
        <strain evidence="3">DMR45628</strain>
    </source>
</reference>
<comment type="caution">
    <text evidence="3">The sequence shown here is derived from an EMBL/GenBank/DDBJ whole genome shotgun (WGS) entry which is preliminary data.</text>
</comment>
<feature type="chain" id="PRO_5043788657" evidence="2">
    <location>
        <begin position="20"/>
        <end position="1133"/>
    </location>
</feature>
<feature type="region of interest" description="Disordered" evidence="1">
    <location>
        <begin position="485"/>
        <end position="509"/>
    </location>
</feature>
<keyword evidence="4" id="KW-1185">Reference proteome</keyword>
<gene>
    <name evidence="3" type="ORF">QE152_g30759</name>
</gene>
<organism evidence="3 4">
    <name type="scientific">Popillia japonica</name>
    <name type="common">Japanese beetle</name>
    <dbReference type="NCBI Taxonomy" id="7064"/>
    <lineage>
        <taxon>Eukaryota</taxon>
        <taxon>Metazoa</taxon>
        <taxon>Ecdysozoa</taxon>
        <taxon>Arthropoda</taxon>
        <taxon>Hexapoda</taxon>
        <taxon>Insecta</taxon>
        <taxon>Pterygota</taxon>
        <taxon>Neoptera</taxon>
        <taxon>Endopterygota</taxon>
        <taxon>Coleoptera</taxon>
        <taxon>Polyphaga</taxon>
        <taxon>Scarabaeiformia</taxon>
        <taxon>Scarabaeidae</taxon>
        <taxon>Rutelinae</taxon>
        <taxon>Popillia</taxon>
    </lineage>
</organism>
<feature type="region of interest" description="Disordered" evidence="1">
    <location>
        <begin position="644"/>
        <end position="664"/>
    </location>
</feature>
<evidence type="ECO:0000256" key="2">
    <source>
        <dbReference type="SAM" id="SignalP"/>
    </source>
</evidence>
<feature type="compositionally biased region" description="Low complexity" evidence="1">
    <location>
        <begin position="285"/>
        <end position="295"/>
    </location>
</feature>
<accession>A0AAW1JCZ5</accession>
<dbReference type="EMBL" id="JASPKY010000419">
    <property type="protein sequence ID" value="KAK9701216.1"/>
    <property type="molecule type" value="Genomic_DNA"/>
</dbReference>
<keyword evidence="2" id="KW-0732">Signal</keyword>
<evidence type="ECO:0000313" key="4">
    <source>
        <dbReference type="Proteomes" id="UP001458880"/>
    </source>
</evidence>
<name>A0AAW1JCZ5_POPJA</name>
<dbReference type="AlphaFoldDB" id="A0AAW1JCZ5"/>
<sequence>MIVCDTLIILAIIFWKSIACQEDVVGLPVLPYLHLARAKAMHNLAREKAKLHHHPHLLLEVNPEYHHDVDIPLGTVIAHPVTHDKLQHSSSPYAYSSNIPAHYNLEDARRYYAHENRNVVDRNSDGTDGLISGNRNEEKEFNQSKLYQDNLPENAIFIKNSTTQEDVEPVKTRPDNITSLHEANSNEPLLTALKNDDPIPHVQRIGSNVTDTQAHITNQKPKTNESCVYQDDEFFDDDSEEFIDDNRDEIEYSKIKNSSQSLLNVEVNNETYPKELNSTDPRIGSSQTSQTPSQTNKEVNTPNRAKQDSNLNFIDSSSTCMPNEGTTFTTTTPLNTITQNPHLNEETVKPTESTSEQTTIGTNRNHFRINSNTKPENKLNDDQLDKVLNEDLDMLSLLAVTHAKDDPNYTEKPNSFLQNFDTLQNYTKMPLEVFLPEENRLNPNQNEANPIVMNDLIEKNKYLDYRKPSSSSGELQSRLIEQDHQYPAPTNINNARSELNPQNTNQQFYDTNYGGPVVHLANYDNIHPYSAMRAHQSPNNVQPNTNYEIYSKNHNFNNRFRDEQLYVWNLNNMKDNENLLQSPHSIAPSQNQFHQESKSPTTVLSSFRPNFKQYSNDQNSKPSFNRLKEYINNLHEISDKYSQTNPTMYQSKPRESTNSWQSNQPHSELVSSYLLHFPSNQMYFGERYRRELRTLNKPKLAEKERRAQLPLVSLVLDPHARLDVPKTIKNFGTVTRKSLEDKKAPIHHFSNLLASLKDVALATLKIPPQDLLIPSKYKIINKNALSNEVVGSPKYSGESANSVVKDDVTKVFHKVGSMLRQSVESGQQALQHVTDVGQNARRIISSTRKSFPGLLIPYMKAPEVIKTAKGKKLTMIAPRFADVEQELSNSHEDDYVKVGNVLEALSLSHPEEKEIGTMKITIEPKSKEPKLQSRFGDTNEPEDPGYYVINNHLEGNALNSEEVHEVIDIFHTIKEIAGAKSLKNFLKNVKIQLINCTQNVTMDEDDDEAVGNYWKFTRAMVEPFMGIFQNTNKTLKSNKEKYKRSTSKRKFDDVENANFINFLTGYEMVSAINPEMYRTYFHEPLHIDHTKDVNLKEIQHEIQNADLLVVPPLISTKEEIASNDDNQKEESKK</sequence>
<feature type="signal peptide" evidence="2">
    <location>
        <begin position="1"/>
        <end position="19"/>
    </location>
</feature>